<dbReference type="Gene3D" id="1.10.10.10">
    <property type="entry name" value="Winged helix-like DNA-binding domain superfamily/Winged helix DNA-binding domain"/>
    <property type="match status" value="1"/>
</dbReference>
<dbReference type="InterPro" id="IPR036388">
    <property type="entry name" value="WH-like_DNA-bd_sf"/>
</dbReference>
<protein>
    <submittedName>
        <fullName evidence="2">Uncharacterized protein</fullName>
    </submittedName>
</protein>
<sequence length="107" mass="12375">MFCWRHMRRGPGRPFKPRFLSFEPRRLEFLPIEDGRVVEAPPIYMSADELEAFKLVYLEGLTQEDAAARMGISRGTLWRCLESARRKLAEMLAQKRPLVVLPSPSQA</sequence>
<dbReference type="SUPFAM" id="SSF88659">
    <property type="entry name" value="Sigma3 and sigma4 domains of RNA polymerase sigma factors"/>
    <property type="match status" value="1"/>
</dbReference>
<dbReference type="InterPro" id="IPR002852">
    <property type="entry name" value="UPF0251"/>
</dbReference>
<evidence type="ECO:0000256" key="1">
    <source>
        <dbReference type="ARBA" id="ARBA00009350"/>
    </source>
</evidence>
<dbReference type="AlphaFoldDB" id="A0A497EKA8"/>
<accession>A0A497EKA8</accession>
<gene>
    <name evidence="2" type="ORF">DRJ31_09360</name>
</gene>
<dbReference type="Proteomes" id="UP000278475">
    <property type="component" value="Unassembled WGS sequence"/>
</dbReference>
<evidence type="ECO:0000313" key="2">
    <source>
        <dbReference type="EMBL" id="RLE47129.1"/>
    </source>
</evidence>
<evidence type="ECO:0000313" key="3">
    <source>
        <dbReference type="Proteomes" id="UP000278475"/>
    </source>
</evidence>
<organism evidence="2 3">
    <name type="scientific">Thermoproteota archaeon</name>
    <dbReference type="NCBI Taxonomy" id="2056631"/>
    <lineage>
        <taxon>Archaea</taxon>
        <taxon>Thermoproteota</taxon>
    </lineage>
</organism>
<dbReference type="InterPro" id="IPR013324">
    <property type="entry name" value="RNA_pol_sigma_r3/r4-like"/>
</dbReference>
<dbReference type="PANTHER" id="PTHR37478">
    <property type="match status" value="1"/>
</dbReference>
<dbReference type="EMBL" id="QMQV01000151">
    <property type="protein sequence ID" value="RLE47129.1"/>
    <property type="molecule type" value="Genomic_DNA"/>
</dbReference>
<dbReference type="Pfam" id="PF02001">
    <property type="entry name" value="DUF134"/>
    <property type="match status" value="1"/>
</dbReference>
<comment type="caution">
    <text evidence="2">The sequence shown here is derived from an EMBL/GenBank/DDBJ whole genome shotgun (WGS) entry which is preliminary data.</text>
</comment>
<proteinExistence type="inferred from homology"/>
<name>A0A497EKA8_9CREN</name>
<reference evidence="2 3" key="1">
    <citation type="submission" date="2018-06" db="EMBL/GenBank/DDBJ databases">
        <title>Extensive metabolic versatility and redundancy in microbially diverse, dynamic hydrothermal sediments.</title>
        <authorList>
            <person name="Dombrowski N."/>
            <person name="Teske A."/>
            <person name="Baker B.J."/>
        </authorList>
    </citation>
    <scope>NUCLEOTIDE SEQUENCE [LARGE SCALE GENOMIC DNA]</scope>
    <source>
        <strain evidence="2">B66_G16</strain>
    </source>
</reference>
<comment type="similarity">
    <text evidence="1">Belongs to the UPF0251 family.</text>
</comment>
<dbReference type="PANTHER" id="PTHR37478:SF2">
    <property type="entry name" value="UPF0251 PROTEIN TK0562"/>
    <property type="match status" value="1"/>
</dbReference>